<evidence type="ECO:0000313" key="3">
    <source>
        <dbReference type="Proteomes" id="UP001065682"/>
    </source>
</evidence>
<dbReference type="AlphaFoldDB" id="A0A9E4ZNT5"/>
<evidence type="ECO:0000256" key="1">
    <source>
        <dbReference type="SAM" id="MobiDB-lite"/>
    </source>
</evidence>
<protein>
    <submittedName>
        <fullName evidence="2">Uncharacterized protein</fullName>
    </submittedName>
</protein>
<comment type="caution">
    <text evidence="2">The sequence shown here is derived from an EMBL/GenBank/DDBJ whole genome shotgun (WGS) entry which is preliminary data.</text>
</comment>
<name>A0A9E4ZNT5_9EURY</name>
<reference evidence="2" key="1">
    <citation type="submission" date="2019-06" db="EMBL/GenBank/DDBJ databases">
        <title>Methanoculleus strain from Tamsui River, Taipei, Taiwan.</title>
        <authorList>
            <person name="You Y.-T."/>
            <person name="Chen S.-C."/>
            <person name="Lai S.-J."/>
            <person name="Lee Y.-C."/>
            <person name="Lai M.-C."/>
        </authorList>
    </citation>
    <scope>NUCLEOTIDE SEQUENCE</scope>
    <source>
        <strain evidence="2">Afa-1</strain>
    </source>
</reference>
<feature type="region of interest" description="Disordered" evidence="1">
    <location>
        <begin position="26"/>
        <end position="49"/>
    </location>
</feature>
<gene>
    <name evidence="2" type="ORF">FKB36_09035</name>
</gene>
<sequence length="134" mass="14714">MKPVVVLLALLVGFLLVCGCTLNSDTVSTSETPQPTVQQPTAVSGLSSANAPKYRAGDIIDDAPTDDGPCWLVLSYDPEIDMYETAVIFKHDDGSWGYLLDEDTDWDEREFIDTEYPVYIAYVELSDVKIGSSI</sequence>
<dbReference type="Proteomes" id="UP001065682">
    <property type="component" value="Unassembled WGS sequence"/>
</dbReference>
<dbReference type="EMBL" id="VHLL01000004">
    <property type="protein sequence ID" value="MCT8337621.1"/>
    <property type="molecule type" value="Genomic_DNA"/>
</dbReference>
<dbReference type="PROSITE" id="PS51257">
    <property type="entry name" value="PROKAR_LIPOPROTEIN"/>
    <property type="match status" value="1"/>
</dbReference>
<proteinExistence type="predicted"/>
<keyword evidence="3" id="KW-1185">Reference proteome</keyword>
<dbReference type="RefSeq" id="WP_261597729.1">
    <property type="nucleotide sequence ID" value="NZ_VHLL01000004.1"/>
</dbReference>
<evidence type="ECO:0000313" key="2">
    <source>
        <dbReference type="EMBL" id="MCT8337621.1"/>
    </source>
</evidence>
<organism evidence="2 3">
    <name type="scientific">Methanoculleus formosensis</name>
    <dbReference type="NCBI Taxonomy" id="2590886"/>
    <lineage>
        <taxon>Archaea</taxon>
        <taxon>Methanobacteriati</taxon>
        <taxon>Methanobacteriota</taxon>
        <taxon>Stenosarchaea group</taxon>
        <taxon>Methanomicrobia</taxon>
        <taxon>Methanomicrobiales</taxon>
        <taxon>Methanomicrobiaceae</taxon>
        <taxon>Methanoculleus</taxon>
    </lineage>
</organism>
<accession>A0A9E4ZNT5</accession>